<keyword evidence="8 12" id="KW-0249">Electron transport</keyword>
<dbReference type="GO" id="GO:0046872">
    <property type="term" value="F:metal ion binding"/>
    <property type="evidence" value="ECO:0007669"/>
    <property type="project" value="UniProtKB-UniRule"/>
</dbReference>
<accession>A0A165T591</accession>
<name>A0A165T591_9HYPH</name>
<dbReference type="EMBL" id="LMCB01000152">
    <property type="protein sequence ID" value="KZL05450.1"/>
    <property type="molecule type" value="Genomic_DNA"/>
</dbReference>
<dbReference type="Proteomes" id="UP000076577">
    <property type="component" value="Unassembled WGS sequence"/>
</dbReference>
<keyword evidence="11 12" id="KW-0472">Membrane</keyword>
<comment type="similarity">
    <text evidence="2 12">Belongs to the cytochrome ubiquinol oxidase subunit 1 family.</text>
</comment>
<evidence type="ECO:0000256" key="12">
    <source>
        <dbReference type="PIRNR" id="PIRNR006446"/>
    </source>
</evidence>
<feature type="transmembrane region" description="Helical" evidence="12">
    <location>
        <begin position="324"/>
        <end position="347"/>
    </location>
</feature>
<dbReference type="GO" id="GO:0016682">
    <property type="term" value="F:oxidoreductase activity, acting on diphenols and related substances as donors, oxygen as acceptor"/>
    <property type="evidence" value="ECO:0007669"/>
    <property type="project" value="TreeGrafter"/>
</dbReference>
<dbReference type="GO" id="GO:0020037">
    <property type="term" value="F:heme binding"/>
    <property type="evidence" value="ECO:0007669"/>
    <property type="project" value="TreeGrafter"/>
</dbReference>
<evidence type="ECO:0000256" key="2">
    <source>
        <dbReference type="ARBA" id="ARBA00009819"/>
    </source>
</evidence>
<keyword evidence="10 12" id="KW-0408">Iron</keyword>
<dbReference type="EC" id="1.10.3.10" evidence="14"/>
<feature type="transmembrane region" description="Helical" evidence="12">
    <location>
        <begin position="100"/>
        <end position="123"/>
    </location>
</feature>
<protein>
    <submittedName>
        <fullName evidence="14">Cytochrome bd-II ubiquinol oxidase subunit 1</fullName>
        <ecNumber evidence="14">1.10.3.10</ecNumber>
    </submittedName>
</protein>
<feature type="transmembrane region" description="Helical" evidence="12">
    <location>
        <begin position="21"/>
        <end position="47"/>
    </location>
</feature>
<evidence type="ECO:0000256" key="9">
    <source>
        <dbReference type="ARBA" id="ARBA00022989"/>
    </source>
</evidence>
<dbReference type="GO" id="GO:0005886">
    <property type="term" value="C:plasma membrane"/>
    <property type="evidence" value="ECO:0007669"/>
    <property type="project" value="UniProtKB-SubCell"/>
</dbReference>
<evidence type="ECO:0000256" key="4">
    <source>
        <dbReference type="ARBA" id="ARBA00022475"/>
    </source>
</evidence>
<dbReference type="PANTHER" id="PTHR30365:SF14">
    <property type="entry name" value="CYTOCHROME BD MENAQUINOL OXIDASE SUBUNIT I-RELATED"/>
    <property type="match status" value="1"/>
</dbReference>
<evidence type="ECO:0000313" key="15">
    <source>
        <dbReference type="Proteomes" id="UP000076577"/>
    </source>
</evidence>
<dbReference type="PIRSF" id="PIRSF006446">
    <property type="entry name" value="Cyt_quinol_oxidase_1"/>
    <property type="match status" value="1"/>
</dbReference>
<evidence type="ECO:0000256" key="8">
    <source>
        <dbReference type="ARBA" id="ARBA00022982"/>
    </source>
</evidence>
<dbReference type="InterPro" id="IPR002585">
    <property type="entry name" value="Cyt-d_ubiquinol_oxidase_su_1"/>
</dbReference>
<keyword evidence="15" id="KW-1185">Reference proteome</keyword>
<comment type="caution">
    <text evidence="14">The sequence shown here is derived from an EMBL/GenBank/DDBJ whole genome shotgun (WGS) entry which is preliminary data.</text>
</comment>
<evidence type="ECO:0000256" key="10">
    <source>
        <dbReference type="ARBA" id="ARBA00023004"/>
    </source>
</evidence>
<evidence type="ECO:0000256" key="3">
    <source>
        <dbReference type="ARBA" id="ARBA00022448"/>
    </source>
</evidence>
<feature type="transmembrane region" description="Helical" evidence="12">
    <location>
        <begin position="224"/>
        <end position="241"/>
    </location>
</feature>
<feature type="transmembrane region" description="Helical" evidence="12">
    <location>
        <begin position="130"/>
        <end position="150"/>
    </location>
</feature>
<evidence type="ECO:0000256" key="6">
    <source>
        <dbReference type="ARBA" id="ARBA00022692"/>
    </source>
</evidence>
<gene>
    <name evidence="14" type="primary">appC</name>
    <name evidence="14" type="ORF">PsAD2_04375</name>
</gene>
<proteinExistence type="inferred from homology"/>
<dbReference type="GO" id="GO:0009055">
    <property type="term" value="F:electron transfer activity"/>
    <property type="evidence" value="ECO:0007669"/>
    <property type="project" value="UniProtKB-UniRule"/>
</dbReference>
<evidence type="ECO:0000256" key="11">
    <source>
        <dbReference type="ARBA" id="ARBA00023136"/>
    </source>
</evidence>
<keyword evidence="6 12" id="KW-0812">Transmembrane</keyword>
<feature type="transmembrane region" description="Helical" evidence="12">
    <location>
        <begin position="409"/>
        <end position="432"/>
    </location>
</feature>
<evidence type="ECO:0000256" key="13">
    <source>
        <dbReference type="SAM" id="MobiDB-lite"/>
    </source>
</evidence>
<dbReference type="Pfam" id="PF01654">
    <property type="entry name" value="Cyt_bd_oxida_I"/>
    <property type="match status" value="1"/>
</dbReference>
<dbReference type="PANTHER" id="PTHR30365">
    <property type="entry name" value="CYTOCHROME D UBIQUINOL OXIDASE"/>
    <property type="match status" value="1"/>
</dbReference>
<feature type="region of interest" description="Disordered" evidence="13">
    <location>
        <begin position="440"/>
        <end position="473"/>
    </location>
</feature>
<sequence length="473" mass="52445">MDSFADGLAVDLARFQFAFTIAFHIIFPAFTIGLASFLAVLEGLWLWTGRDVYLRVFKFWLVIFALSFAMGVVSGIVMVYQFGTNWSVFAEKTGAVVGPLMGYEVLTAFFLEAGFLGIMLFGMNRVGRKLHFFATVVVALGTALSAFWILSVNSWMQTPAGYAMNEFGQFVPEDWLQIIFNPSFPYRLVHMVLAAYLTTAFVVGAVGAYHLLRNRFSEGAQVMFSMAMWLIIIVTPMQMFAGDLHGLNTLEHQPAKIAAMEGHFENQGPAPLILFGWPDEEAREMKYKVEIPYLSSIILTHSLDGVVPGLNAFPRENWPPVAKVFVSFRIMVGIGFLMLFIGLWGLWSRLRGRLYESDWLHRAVMVMGPAGFIAVIAGWTTTEVGRQPFTVFGLLRTADSISPVEAPAVWASLVLFVGVYFIVFGVGIFYILRSMSKSPDNSHGLKTGVPVRSAGITPAQALEPNEGDRTDDS</sequence>
<keyword evidence="7 12" id="KW-0479">Metal-binding</keyword>
<dbReference type="GO" id="GO:0070069">
    <property type="term" value="C:cytochrome complex"/>
    <property type="evidence" value="ECO:0007669"/>
    <property type="project" value="UniProtKB-UniRule"/>
</dbReference>
<keyword evidence="4 12" id="KW-1003">Cell membrane</keyword>
<evidence type="ECO:0000256" key="7">
    <source>
        <dbReference type="ARBA" id="ARBA00022723"/>
    </source>
</evidence>
<evidence type="ECO:0000256" key="1">
    <source>
        <dbReference type="ARBA" id="ARBA00004651"/>
    </source>
</evidence>
<dbReference type="STRING" id="989403.SAMN05421798_101882"/>
<dbReference type="RefSeq" id="WP_074881762.1">
    <property type="nucleotide sequence ID" value="NZ_FOFM01000001.1"/>
</dbReference>
<evidence type="ECO:0000256" key="5">
    <source>
        <dbReference type="ARBA" id="ARBA00022617"/>
    </source>
</evidence>
<feature type="transmembrane region" description="Helical" evidence="12">
    <location>
        <begin position="59"/>
        <end position="80"/>
    </location>
</feature>
<feature type="transmembrane region" description="Helical" evidence="12">
    <location>
        <begin position="359"/>
        <end position="379"/>
    </location>
</feature>
<feature type="transmembrane region" description="Helical" evidence="12">
    <location>
        <begin position="188"/>
        <end position="212"/>
    </location>
</feature>
<keyword evidence="14" id="KW-0560">Oxidoreductase</keyword>
<keyword evidence="3 12" id="KW-0813">Transport</keyword>
<dbReference type="GO" id="GO:0019646">
    <property type="term" value="P:aerobic electron transport chain"/>
    <property type="evidence" value="ECO:0007669"/>
    <property type="project" value="InterPro"/>
</dbReference>
<evidence type="ECO:0000313" key="14">
    <source>
        <dbReference type="EMBL" id="KZL05450.1"/>
    </source>
</evidence>
<organism evidence="14 15">
    <name type="scientific">Pseudovibrio axinellae</name>
    <dbReference type="NCBI Taxonomy" id="989403"/>
    <lineage>
        <taxon>Bacteria</taxon>
        <taxon>Pseudomonadati</taxon>
        <taxon>Pseudomonadota</taxon>
        <taxon>Alphaproteobacteria</taxon>
        <taxon>Hyphomicrobiales</taxon>
        <taxon>Stappiaceae</taxon>
        <taxon>Pseudovibrio</taxon>
    </lineage>
</organism>
<reference evidence="14 15" key="1">
    <citation type="journal article" date="2016" name="Front. Microbiol.">
        <title>Comparative Genomic Analysis Reveals a Diverse Repertoire of Genes Involved in Prokaryote-Eukaryote Interactions within the Pseudovibrio Genus.</title>
        <authorList>
            <person name="Romano S."/>
            <person name="Fernandez-Guerra A."/>
            <person name="Reen F.J."/>
            <person name="Glockner F.O."/>
            <person name="Crowley S.P."/>
            <person name="O'Sullivan O."/>
            <person name="Cotter P.D."/>
            <person name="Adams C."/>
            <person name="Dobson A.D."/>
            <person name="O'Gara F."/>
        </authorList>
    </citation>
    <scope>NUCLEOTIDE SEQUENCE [LARGE SCALE GENOMIC DNA]</scope>
    <source>
        <strain evidence="14 15">Ad2</strain>
    </source>
</reference>
<keyword evidence="5 12" id="KW-0349">Heme</keyword>
<comment type="subcellular location">
    <subcellularLocation>
        <location evidence="12">Cell inner membrane</location>
    </subcellularLocation>
    <subcellularLocation>
        <location evidence="1">Cell membrane</location>
        <topology evidence="1">Multi-pass membrane protein</topology>
    </subcellularLocation>
</comment>
<keyword evidence="9 12" id="KW-1133">Transmembrane helix</keyword>
<dbReference type="PATRIC" id="fig|989403.3.peg.4794"/>
<dbReference type="AlphaFoldDB" id="A0A165T591"/>